<evidence type="ECO:0000259" key="8">
    <source>
        <dbReference type="PROSITE" id="PS50928"/>
    </source>
</evidence>
<dbReference type="InterPro" id="IPR000515">
    <property type="entry name" value="MetI-like"/>
</dbReference>
<evidence type="ECO:0000256" key="1">
    <source>
        <dbReference type="ARBA" id="ARBA00004651"/>
    </source>
</evidence>
<evidence type="ECO:0000256" key="4">
    <source>
        <dbReference type="ARBA" id="ARBA00022692"/>
    </source>
</evidence>
<keyword evidence="4 7" id="KW-0812">Transmembrane</keyword>
<evidence type="ECO:0000313" key="9">
    <source>
        <dbReference type="EMBL" id="PDQ34530.1"/>
    </source>
</evidence>
<comment type="similarity">
    <text evidence="7">Belongs to the binding-protein-dependent transport system permease family.</text>
</comment>
<dbReference type="GO" id="GO:0005886">
    <property type="term" value="C:plasma membrane"/>
    <property type="evidence" value="ECO:0007669"/>
    <property type="project" value="UniProtKB-SubCell"/>
</dbReference>
<gene>
    <name evidence="9" type="ORF">B5766_10800</name>
</gene>
<dbReference type="Proteomes" id="UP000219994">
    <property type="component" value="Unassembled WGS sequence"/>
</dbReference>
<protein>
    <submittedName>
        <fullName evidence="9">D-ala-D-ala transporter subunit</fullName>
    </submittedName>
</protein>
<reference evidence="10" key="1">
    <citation type="submission" date="2017-03" db="EMBL/GenBank/DDBJ databases">
        <authorList>
            <person name="Lund M.B."/>
        </authorList>
    </citation>
    <scope>NUCLEOTIDE SEQUENCE [LARGE SCALE GENOMIC DNA]</scope>
</reference>
<comment type="subcellular location">
    <subcellularLocation>
        <location evidence="1 7">Cell membrane</location>
        <topology evidence="1 7">Multi-pass membrane protein</topology>
    </subcellularLocation>
</comment>
<dbReference type="InterPro" id="IPR050366">
    <property type="entry name" value="BP-dependent_transpt_permease"/>
</dbReference>
<dbReference type="Gene3D" id="1.10.3720.10">
    <property type="entry name" value="MetI-like"/>
    <property type="match status" value="1"/>
</dbReference>
<dbReference type="EMBL" id="NAEP01000051">
    <property type="protein sequence ID" value="PDQ34530.1"/>
    <property type="molecule type" value="Genomic_DNA"/>
</dbReference>
<dbReference type="InterPro" id="IPR035906">
    <property type="entry name" value="MetI-like_sf"/>
</dbReference>
<sequence>MTAPATLIRRPRIAPVWRRPLAIVGILFVSFWFITMIIVPFLPLADPLAQDFTPLSPPSGTHPFGTDILGRDVLSRTLFGSRATLPFAILLVIISLILGSLVGAIAGYFGGVIDEIIMRIADLVFAFPTIVLAMVVAAALGPGITNAVIALALISWPNYARVIRSLVLSARNQEYVVAGRLLGAGPLSSLRRDILPNVASPMLVLAMLDLGSQILLLSGLSFLGLGAVPPAAEWGSMVGDGVQQFSNWWLAAFPGLAILTVVVGFNFIGDTLRDSLDPRSANAVTQVNA</sequence>
<evidence type="ECO:0000256" key="3">
    <source>
        <dbReference type="ARBA" id="ARBA00022475"/>
    </source>
</evidence>
<feature type="transmembrane region" description="Helical" evidence="7">
    <location>
        <begin position="87"/>
        <end position="111"/>
    </location>
</feature>
<evidence type="ECO:0000256" key="2">
    <source>
        <dbReference type="ARBA" id="ARBA00022448"/>
    </source>
</evidence>
<feature type="transmembrane region" description="Helical" evidence="7">
    <location>
        <begin position="248"/>
        <end position="269"/>
    </location>
</feature>
<feature type="transmembrane region" description="Helical" evidence="7">
    <location>
        <begin position="21"/>
        <end position="42"/>
    </location>
</feature>
<accession>A0A2A6FPC6</accession>
<dbReference type="AlphaFoldDB" id="A0A2A6FPC6"/>
<dbReference type="Pfam" id="PF00528">
    <property type="entry name" value="BPD_transp_1"/>
    <property type="match status" value="1"/>
</dbReference>
<evidence type="ECO:0000313" key="10">
    <source>
        <dbReference type="Proteomes" id="UP000219994"/>
    </source>
</evidence>
<evidence type="ECO:0000256" key="6">
    <source>
        <dbReference type="ARBA" id="ARBA00023136"/>
    </source>
</evidence>
<proteinExistence type="inferred from homology"/>
<evidence type="ECO:0000256" key="5">
    <source>
        <dbReference type="ARBA" id="ARBA00022989"/>
    </source>
</evidence>
<keyword evidence="5 7" id="KW-1133">Transmembrane helix</keyword>
<feature type="domain" description="ABC transmembrane type-1" evidence="8">
    <location>
        <begin position="81"/>
        <end position="269"/>
    </location>
</feature>
<keyword evidence="3" id="KW-1003">Cell membrane</keyword>
<keyword evidence="6 7" id="KW-0472">Membrane</keyword>
<dbReference type="PANTHER" id="PTHR43386">
    <property type="entry name" value="OLIGOPEPTIDE TRANSPORT SYSTEM PERMEASE PROTEIN APPC"/>
    <property type="match status" value="1"/>
</dbReference>
<dbReference type="PANTHER" id="PTHR43386:SF1">
    <property type="entry name" value="D,D-DIPEPTIDE TRANSPORT SYSTEM PERMEASE PROTEIN DDPC-RELATED"/>
    <property type="match status" value="1"/>
</dbReference>
<dbReference type="SUPFAM" id="SSF161098">
    <property type="entry name" value="MetI-like"/>
    <property type="match status" value="1"/>
</dbReference>
<comment type="caution">
    <text evidence="9">The sequence shown here is derived from an EMBL/GenBank/DDBJ whole genome shotgun (WGS) entry which is preliminary data.</text>
</comment>
<organism evidence="9 10">
    <name type="scientific">Candidatus Lumbricidiphila eiseniae</name>
    <dbReference type="NCBI Taxonomy" id="1969409"/>
    <lineage>
        <taxon>Bacteria</taxon>
        <taxon>Bacillati</taxon>
        <taxon>Actinomycetota</taxon>
        <taxon>Actinomycetes</taxon>
        <taxon>Micrococcales</taxon>
        <taxon>Microbacteriaceae</taxon>
        <taxon>Candidatus Lumbricidiphila</taxon>
    </lineage>
</organism>
<dbReference type="GO" id="GO:0055085">
    <property type="term" value="P:transmembrane transport"/>
    <property type="evidence" value="ECO:0007669"/>
    <property type="project" value="InterPro"/>
</dbReference>
<dbReference type="CDD" id="cd06261">
    <property type="entry name" value="TM_PBP2"/>
    <property type="match status" value="1"/>
</dbReference>
<dbReference type="PROSITE" id="PS50928">
    <property type="entry name" value="ABC_TM1"/>
    <property type="match status" value="1"/>
</dbReference>
<evidence type="ECO:0000256" key="7">
    <source>
        <dbReference type="RuleBase" id="RU363032"/>
    </source>
</evidence>
<keyword evidence="2 7" id="KW-0813">Transport</keyword>
<feature type="transmembrane region" description="Helical" evidence="7">
    <location>
        <begin position="202"/>
        <end position="228"/>
    </location>
</feature>
<name>A0A2A6FPC6_9MICO</name>
<feature type="transmembrane region" description="Helical" evidence="7">
    <location>
        <begin position="123"/>
        <end position="154"/>
    </location>
</feature>